<sequence length="1766" mass="201867">MIRESAYVCTGTFQFPQIYRNSLCYQQYEQDQEGKSVNVHRFVELEKVSISKKSEVEEEKSVGFPRLNENYNRDLNANPNENIDDEPCPPPGLRRLVTGQTYSFDEGPNSPPFDRVVPGDAEPSQMFPPVSKKPNYGNAFANEGTALNASQDFFDSYLRSSNTPDNELVSISNKNKYASKYFSVPESEKRETFLQQDTSRIPHVAYDGAGNEHANVPYNNFKNRPLNQPFVAKTASKGAENLLYDSVSQPPLPANKVGNASKFEHNAFAMQHENDQIVVNREKPLLHLQQNNFSLNSEKDRRNEPKLHDPSSDRMAVEGSCDTAPYPKPVPSSTPMQSPNYEFWYKNDPLNSFVEHQDIKNPYNDDRLKRDSNYVGSKYGADKIANVQNAPFMQSNMHVAQSNVLQMPQDGLNMHSKTPSISSNTSSMNEASGYQQDKFITDQKRIDHYSNDEILDTGNSLTNYDIPPNVANKQNLERPKNFDAQHSDNDFANDPRQLKKLDINRETYENNDDDREISHYTDSDERPIGKRTVLGYNNNTIPRTRKNVDRPIQDGGNRKQYSYDTSHIKGNKMEPSLGQRLVVGETSSDAAVVQNAVRTRDDRPYNDEKPKRSGKEYLGGRSEKSRKKPSYDRRDRRKIESDDEDYDEPIDRPYDDAPGPDSRSYHDSYRRTSPRRFDKRLPRRHPENSFTQSQDESYYDDDDEEDSYSYRGQRKYYDRRPPREPSYRQYYHDQFYREDRKYRRGGPDFYGRYEDDSIYGDRNSRPSSRSGSEFRSLPYANQQYYPKFAGYECLDHRESLRYTGGSRMKKEEVEYWSSVREMNPKKYIHWFKDRFPKQYADWYARFYSENVGSINEYQRERRGSGHSGQSSVNNDPLSVKEKLLGINDQPMFRPVQSDANDVTEELRCSPSKFSIPHVKGVFNSLGQLIEVNACAPQDGQTAKIDIKKLVEPNDPDWIEFLSFTGPFIPGETHVHTVSQFLKCHADSSTNSSKKLLYLLIDLIIKLRGVADGITISELLTASYTDNQRPNHLYERDDDLSSNGDYQSVNEAQIIEKYTNLLLQGDKHSALDLAVNNKLWGHAFLLASKMGTKYHSNVLAKFDASIPVNNPLKTLYQLHSNQIPLAASACSDEKWGDWRPHLAMILSNPTSGNDLDKTSIITLGDSLASKDIYAAHFCYLAAEMDFDPPNKVGSKFSLLSWRSNNDDFSVSTPNHAILLTQTYEFAKRLQRKDFTISALLPYKYLLATRLVDYNRSSVALQYLESIAFDLIKNPSAEFYDLMYNVLELSERIKYSDSKPLVSDSGDKEWLTNLRHLVDNFATNSAEQNLYQKPKQLDQLHQVPGFQQMPLTLPLPSQTSPSSQPPQLYTPVEEPQAPLIFQPLPSSQPPSSLPTSSQNSTWDNPSFPQNSLDIVSPGGFMHHPPANKSVDINYNISTQLQNNFSPPHNDDQQQAPYNPWDQPQQNPISMRPGTGSNYYEEINKPNKSDDLHDVSKCHIQSDNSFRKYEMAGNAKSYHSAEKQYQLKRLKSKNLYLRNENSLTYMSCSRTKRIWNSRSYGAHGDNFVSKRLFHSPTRSKIVFNGTFPIDRPFQIRDNLCTMKLQPRNENPVQNRPPESQTPAPTSAQDDKNGDKRPWLGWLTKITRSNTHVAKLPDDKNPALVFDKNIGRWVDKESNGDDNSDKFQPPPMAPDFKNVQKADNNEPNNKMSTSFYDQNEPAGPSASSGPPTSYSLRGKGMKAHYVNVLTNNKSTVRPPNLPTPPSFSSS</sequence>
<name>A0AAN9TEL4_9HEMI</name>
<dbReference type="Proteomes" id="UP001367676">
    <property type="component" value="Unassembled WGS sequence"/>
</dbReference>
<feature type="region of interest" description="Disordered" evidence="6">
    <location>
        <begin position="1671"/>
        <end position="1766"/>
    </location>
</feature>
<feature type="region of interest" description="Disordered" evidence="6">
    <location>
        <begin position="1437"/>
        <end position="1491"/>
    </location>
</feature>
<evidence type="ECO:0000313" key="8">
    <source>
        <dbReference type="EMBL" id="KAK7580458.1"/>
    </source>
</evidence>
<feature type="region of interest" description="Disordered" evidence="6">
    <location>
        <begin position="753"/>
        <end position="775"/>
    </location>
</feature>
<dbReference type="Pfam" id="PF12931">
    <property type="entry name" value="TPR_Sec16"/>
    <property type="match status" value="1"/>
</dbReference>
<feature type="compositionally biased region" description="Low complexity" evidence="6">
    <location>
        <begin position="1717"/>
        <end position="1729"/>
    </location>
</feature>
<dbReference type="Gene3D" id="1.25.40.1030">
    <property type="match status" value="1"/>
</dbReference>
<dbReference type="GO" id="GO:0016192">
    <property type="term" value="P:vesicle-mediated transport"/>
    <property type="evidence" value="ECO:0007669"/>
    <property type="project" value="UniProtKB-KW"/>
</dbReference>
<feature type="region of interest" description="Disordered" evidence="6">
    <location>
        <begin position="592"/>
        <end position="732"/>
    </location>
</feature>
<dbReference type="GO" id="GO:0007030">
    <property type="term" value="P:Golgi organization"/>
    <property type="evidence" value="ECO:0007669"/>
    <property type="project" value="TreeGrafter"/>
</dbReference>
<feature type="compositionally biased region" description="Basic and acidic residues" evidence="6">
    <location>
        <begin position="598"/>
        <end position="615"/>
    </location>
</feature>
<evidence type="ECO:0000256" key="6">
    <source>
        <dbReference type="SAM" id="MobiDB-lite"/>
    </source>
</evidence>
<feature type="region of interest" description="Disordered" evidence="6">
    <location>
        <begin position="292"/>
        <end position="335"/>
    </location>
</feature>
<evidence type="ECO:0000256" key="4">
    <source>
        <dbReference type="ARBA" id="ARBA00022824"/>
    </source>
</evidence>
<feature type="compositionally biased region" description="Polar residues" evidence="6">
    <location>
        <begin position="1437"/>
        <end position="1466"/>
    </location>
</feature>
<feature type="compositionally biased region" description="Polar residues" evidence="6">
    <location>
        <begin position="1397"/>
        <end position="1411"/>
    </location>
</feature>
<evidence type="ECO:0000259" key="7">
    <source>
        <dbReference type="Pfam" id="PF12931"/>
    </source>
</evidence>
<feature type="compositionally biased region" description="Polar residues" evidence="6">
    <location>
        <begin position="72"/>
        <end position="81"/>
    </location>
</feature>
<feature type="compositionally biased region" description="Polar residues" evidence="6">
    <location>
        <begin position="1744"/>
        <end position="1753"/>
    </location>
</feature>
<protein>
    <recommendedName>
        <fullName evidence="7">Sec16 Sec23-binding domain-containing protein</fullName>
    </recommendedName>
</protein>
<dbReference type="PANTHER" id="PTHR13402:SF6">
    <property type="entry name" value="SECRETORY 16, ISOFORM I"/>
    <property type="match status" value="1"/>
</dbReference>
<feature type="region of interest" description="Disordered" evidence="6">
    <location>
        <begin position="72"/>
        <end position="135"/>
    </location>
</feature>
<gene>
    <name evidence="8" type="ORF">V9T40_001087</name>
</gene>
<feature type="compositionally biased region" description="Polar residues" evidence="6">
    <location>
        <begin position="765"/>
        <end position="775"/>
    </location>
</feature>
<keyword evidence="9" id="KW-1185">Reference proteome</keyword>
<keyword evidence="4" id="KW-0256">Endoplasmic reticulum</keyword>
<comment type="caution">
    <text evidence="8">The sequence shown here is derived from an EMBL/GenBank/DDBJ whole genome shotgun (WGS) entry which is preliminary data.</text>
</comment>
<dbReference type="GO" id="GO:0070971">
    <property type="term" value="C:endoplasmic reticulum exit site"/>
    <property type="evidence" value="ECO:0007669"/>
    <property type="project" value="TreeGrafter"/>
</dbReference>
<evidence type="ECO:0000256" key="2">
    <source>
        <dbReference type="ARBA" id="ARBA00005927"/>
    </source>
</evidence>
<dbReference type="GO" id="GO:0070973">
    <property type="term" value="P:protein localization to endoplasmic reticulum exit site"/>
    <property type="evidence" value="ECO:0007669"/>
    <property type="project" value="TreeGrafter"/>
</dbReference>
<reference evidence="8 9" key="1">
    <citation type="submission" date="2024-03" db="EMBL/GenBank/DDBJ databases">
        <title>Adaptation during the transition from Ophiocordyceps entomopathogen to insect associate is accompanied by gene loss and intensified selection.</title>
        <authorList>
            <person name="Ward C.M."/>
            <person name="Onetto C.A."/>
            <person name="Borneman A.R."/>
        </authorList>
    </citation>
    <scope>NUCLEOTIDE SEQUENCE [LARGE SCALE GENOMIC DNA]</scope>
    <source>
        <strain evidence="8">AWRI1</strain>
        <tissue evidence="8">Single Adult Female</tissue>
    </source>
</reference>
<feature type="compositionally biased region" description="Basic and acidic residues" evidence="6">
    <location>
        <begin position="663"/>
        <end position="687"/>
    </location>
</feature>
<feature type="compositionally biased region" description="Low complexity" evidence="6">
    <location>
        <begin position="1348"/>
        <end position="1369"/>
    </location>
</feature>
<feature type="compositionally biased region" description="Basic and acidic residues" evidence="6">
    <location>
        <begin position="1625"/>
        <end position="1634"/>
    </location>
</feature>
<feature type="compositionally biased region" description="Polar residues" evidence="6">
    <location>
        <begin position="1604"/>
        <end position="1624"/>
    </location>
</feature>
<dbReference type="GO" id="GO:0012507">
    <property type="term" value="C:ER to Golgi transport vesicle membrane"/>
    <property type="evidence" value="ECO:0007669"/>
    <property type="project" value="TreeGrafter"/>
</dbReference>
<feature type="domain" description="Sec16 Sec23-binding" evidence="7">
    <location>
        <begin position="1059"/>
        <end position="1296"/>
    </location>
</feature>
<comment type="similarity">
    <text evidence="2">Belongs to the SEC16 family.</text>
</comment>
<feature type="compositionally biased region" description="Basic and acidic residues" evidence="6">
    <location>
        <begin position="715"/>
        <end position="732"/>
    </location>
</feature>
<comment type="subcellular location">
    <subcellularLocation>
        <location evidence="1">Endoplasmic reticulum</location>
    </subcellularLocation>
</comment>
<proteinExistence type="inferred from homology"/>
<feature type="compositionally biased region" description="Basic and acidic residues" evidence="6">
    <location>
        <begin position="1479"/>
        <end position="1491"/>
    </location>
</feature>
<dbReference type="InterPro" id="IPR024298">
    <property type="entry name" value="Sec16_Sec23-bd"/>
</dbReference>
<evidence type="ECO:0000256" key="1">
    <source>
        <dbReference type="ARBA" id="ARBA00004240"/>
    </source>
</evidence>
<dbReference type="PANTHER" id="PTHR13402">
    <property type="entry name" value="RGPR-RELATED"/>
    <property type="match status" value="1"/>
</dbReference>
<feature type="compositionally biased region" description="Polar residues" evidence="6">
    <location>
        <begin position="1701"/>
        <end position="1713"/>
    </location>
</feature>
<feature type="region of interest" description="Disordered" evidence="6">
    <location>
        <begin position="504"/>
        <end position="576"/>
    </location>
</feature>
<feature type="compositionally biased region" description="Acidic residues" evidence="6">
    <location>
        <begin position="697"/>
        <end position="707"/>
    </location>
</feature>
<dbReference type="EMBL" id="JBBCAQ010000034">
    <property type="protein sequence ID" value="KAK7580458.1"/>
    <property type="molecule type" value="Genomic_DNA"/>
</dbReference>
<feature type="compositionally biased region" description="Basic and acidic residues" evidence="6">
    <location>
        <begin position="297"/>
        <end position="316"/>
    </location>
</feature>
<evidence type="ECO:0000256" key="5">
    <source>
        <dbReference type="ARBA" id="ARBA00022892"/>
    </source>
</evidence>
<evidence type="ECO:0000313" key="9">
    <source>
        <dbReference type="Proteomes" id="UP001367676"/>
    </source>
</evidence>
<feature type="region of interest" description="Disordered" evidence="6">
    <location>
        <begin position="1347"/>
        <end position="1425"/>
    </location>
</feature>
<dbReference type="CDD" id="cd09233">
    <property type="entry name" value="ACE1-Sec16-like"/>
    <property type="match status" value="1"/>
</dbReference>
<feature type="region of interest" description="Disordered" evidence="6">
    <location>
        <begin position="1603"/>
        <end position="1634"/>
    </location>
</feature>
<keyword evidence="3" id="KW-0813">Transport</keyword>
<feature type="compositionally biased region" description="Basic and acidic residues" evidence="6">
    <location>
        <begin position="516"/>
        <end position="528"/>
    </location>
</feature>
<evidence type="ECO:0000256" key="3">
    <source>
        <dbReference type="ARBA" id="ARBA00022448"/>
    </source>
</evidence>
<keyword evidence="5" id="KW-0931">ER-Golgi transport</keyword>
<feature type="compositionally biased region" description="Basic and acidic residues" evidence="6">
    <location>
        <begin position="1671"/>
        <end position="1681"/>
    </location>
</feature>
<feature type="compositionally biased region" description="Pro residues" evidence="6">
    <location>
        <begin position="1755"/>
        <end position="1766"/>
    </location>
</feature>
<organism evidence="8 9">
    <name type="scientific">Parthenolecanium corni</name>
    <dbReference type="NCBI Taxonomy" id="536013"/>
    <lineage>
        <taxon>Eukaryota</taxon>
        <taxon>Metazoa</taxon>
        <taxon>Ecdysozoa</taxon>
        <taxon>Arthropoda</taxon>
        <taxon>Hexapoda</taxon>
        <taxon>Insecta</taxon>
        <taxon>Pterygota</taxon>
        <taxon>Neoptera</taxon>
        <taxon>Paraneoptera</taxon>
        <taxon>Hemiptera</taxon>
        <taxon>Sternorrhyncha</taxon>
        <taxon>Coccoidea</taxon>
        <taxon>Coccidae</taxon>
        <taxon>Parthenolecanium</taxon>
    </lineage>
</organism>
<feature type="compositionally biased region" description="Basic and acidic residues" evidence="6">
    <location>
        <begin position="629"/>
        <end position="640"/>
    </location>
</feature>
<accession>A0AAN9TEL4</accession>